<dbReference type="RefSeq" id="WP_306961543.1">
    <property type="nucleotide sequence ID" value="NZ_JAUSRG010000006.1"/>
</dbReference>
<dbReference type="SUPFAM" id="SSF46785">
    <property type="entry name" value="Winged helix' DNA-binding domain"/>
    <property type="match status" value="1"/>
</dbReference>
<organism evidence="6 9">
    <name type="scientific">Arthrobacter bambusae</name>
    <dbReference type="NCBI Taxonomy" id="1338426"/>
    <lineage>
        <taxon>Bacteria</taxon>
        <taxon>Bacillati</taxon>
        <taxon>Actinomycetota</taxon>
        <taxon>Actinomycetes</taxon>
        <taxon>Micrococcales</taxon>
        <taxon>Micrococcaceae</taxon>
        <taxon>Arthrobacter</taxon>
    </lineage>
</organism>
<feature type="compositionally biased region" description="Basic and acidic residues" evidence="4">
    <location>
        <begin position="75"/>
        <end position="86"/>
    </location>
</feature>
<evidence type="ECO:0000256" key="2">
    <source>
        <dbReference type="ARBA" id="ARBA00023125"/>
    </source>
</evidence>
<dbReference type="SUPFAM" id="SSF100950">
    <property type="entry name" value="NagB/RpiA/CoA transferase-like"/>
    <property type="match status" value="1"/>
</dbReference>
<dbReference type="Proteomes" id="UP001230951">
    <property type="component" value="Unassembled WGS sequence"/>
</dbReference>
<evidence type="ECO:0000313" key="7">
    <source>
        <dbReference type="EMBL" id="MDQ0178782.1"/>
    </source>
</evidence>
<dbReference type="InterPro" id="IPR036390">
    <property type="entry name" value="WH_DNA-bd_sf"/>
</dbReference>
<dbReference type="InterPro" id="IPR036388">
    <property type="entry name" value="WH-like_DNA-bd_sf"/>
</dbReference>
<dbReference type="InterPro" id="IPR014036">
    <property type="entry name" value="DeoR-like_C"/>
</dbReference>
<keyword evidence="8" id="KW-1185">Reference proteome</keyword>
<gene>
    <name evidence="6" type="ORF">J2S90_002449</name>
    <name evidence="7" type="ORF">J2S93_000189</name>
</gene>
<dbReference type="EMBL" id="JAUSRG010000006">
    <property type="protein sequence ID" value="MDP9905478.1"/>
    <property type="molecule type" value="Genomic_DNA"/>
</dbReference>
<evidence type="ECO:0000256" key="4">
    <source>
        <dbReference type="SAM" id="MobiDB-lite"/>
    </source>
</evidence>
<dbReference type="EMBL" id="JAUSTF010000001">
    <property type="protein sequence ID" value="MDQ0178782.1"/>
    <property type="molecule type" value="Genomic_DNA"/>
</dbReference>
<reference evidence="6 8" key="1">
    <citation type="submission" date="2023-07" db="EMBL/GenBank/DDBJ databases">
        <title>Sorghum-associated microbial communities from plants grown in Nebraska, USA.</title>
        <authorList>
            <person name="Schachtman D."/>
        </authorList>
    </citation>
    <scope>NUCLEOTIDE SEQUENCE</scope>
    <source>
        <strain evidence="6">DS1006</strain>
        <strain evidence="7 8">DS1016</strain>
    </source>
</reference>
<keyword evidence="2" id="KW-0238">DNA-binding</keyword>
<feature type="region of interest" description="Disordered" evidence="4">
    <location>
        <begin position="66"/>
        <end position="86"/>
    </location>
</feature>
<dbReference type="GO" id="GO:0003700">
    <property type="term" value="F:DNA-binding transcription factor activity"/>
    <property type="evidence" value="ECO:0007669"/>
    <property type="project" value="InterPro"/>
</dbReference>
<dbReference type="PROSITE" id="PS51000">
    <property type="entry name" value="HTH_DEOR_2"/>
    <property type="match status" value="1"/>
</dbReference>
<evidence type="ECO:0000256" key="1">
    <source>
        <dbReference type="ARBA" id="ARBA00023015"/>
    </source>
</evidence>
<evidence type="ECO:0000259" key="5">
    <source>
        <dbReference type="PROSITE" id="PS51000"/>
    </source>
</evidence>
<keyword evidence="1" id="KW-0805">Transcription regulation</keyword>
<proteinExistence type="predicted"/>
<dbReference type="InterPro" id="IPR050313">
    <property type="entry name" value="Carb_Metab_HTH_regulators"/>
</dbReference>
<dbReference type="Proteomes" id="UP001242995">
    <property type="component" value="Unassembled WGS sequence"/>
</dbReference>
<comment type="caution">
    <text evidence="6">The sequence shown here is derived from an EMBL/GenBank/DDBJ whole genome shotgun (WGS) entry which is preliminary data.</text>
</comment>
<dbReference type="SMART" id="SM00420">
    <property type="entry name" value="HTH_DEOR"/>
    <property type="match status" value="1"/>
</dbReference>
<dbReference type="Pfam" id="PF00455">
    <property type="entry name" value="DeoRC"/>
    <property type="match status" value="1"/>
</dbReference>
<dbReference type="InterPro" id="IPR001034">
    <property type="entry name" value="DeoR_HTH"/>
</dbReference>
<feature type="domain" description="HTH deoR-type" evidence="5">
    <location>
        <begin position="10"/>
        <end position="65"/>
    </location>
</feature>
<dbReference type="PROSITE" id="PS00894">
    <property type="entry name" value="HTH_DEOR_1"/>
    <property type="match status" value="1"/>
</dbReference>
<dbReference type="InterPro" id="IPR037171">
    <property type="entry name" value="NagB/RpiA_transferase-like"/>
</dbReference>
<evidence type="ECO:0000313" key="6">
    <source>
        <dbReference type="EMBL" id="MDP9905478.1"/>
    </source>
</evidence>
<keyword evidence="3" id="KW-0804">Transcription</keyword>
<protein>
    <submittedName>
        <fullName evidence="6">DeoR/GlpR family transcriptional regulator of sugar metabolism</fullName>
    </submittedName>
</protein>
<name>A0AAW8DKE2_9MICC</name>
<accession>A0AAW8DKE2</accession>
<dbReference type="PANTHER" id="PTHR30363:SF58">
    <property type="entry name" value="REGULATORY PROTEIN, DEOR FAMILY"/>
    <property type="match status" value="1"/>
</dbReference>
<dbReference type="InterPro" id="IPR018356">
    <property type="entry name" value="Tscrpt_reg_HTH_DeoR_CS"/>
</dbReference>
<evidence type="ECO:0000313" key="8">
    <source>
        <dbReference type="Proteomes" id="UP001230951"/>
    </source>
</evidence>
<dbReference type="Pfam" id="PF08220">
    <property type="entry name" value="HTH_DeoR"/>
    <property type="match status" value="1"/>
</dbReference>
<evidence type="ECO:0000313" key="9">
    <source>
        <dbReference type="Proteomes" id="UP001242995"/>
    </source>
</evidence>
<dbReference type="AlphaFoldDB" id="A0AAW8DKE2"/>
<sequence length="286" mass="30801">MSTAARSMIPEQRHQEILRLLRQEGILSVRGLTAYMNVSHMTVRRDITALESTGQVSSVRGGVRLTKQHGQKPAGEPKLRARPGAPREKAIAKLAAQSIKDDMVVFLDAGTACRSLVPFLAARRHLTVVTNDFHIVTSLFAYPNIETIHTGGAVDPASASSQGPLATEALKFVNIDLSFLSSRTWNISRGLMAPSMDEIEVKRAALKASSSRFLLADSTTFGTVSLFNVAPLQMLDAVVTDDRLPLDVQNNIRQLGVTVRLATFGEGGPSPLAYATERGPGGNARS</sequence>
<dbReference type="PANTHER" id="PTHR30363">
    <property type="entry name" value="HTH-TYPE TRANSCRIPTIONAL REGULATOR SRLR-RELATED"/>
    <property type="match status" value="1"/>
</dbReference>
<evidence type="ECO:0000256" key="3">
    <source>
        <dbReference type="ARBA" id="ARBA00023163"/>
    </source>
</evidence>
<dbReference type="Gene3D" id="1.10.10.10">
    <property type="entry name" value="Winged helix-like DNA-binding domain superfamily/Winged helix DNA-binding domain"/>
    <property type="match status" value="1"/>
</dbReference>
<dbReference type="SMART" id="SM01134">
    <property type="entry name" value="DeoRC"/>
    <property type="match status" value="1"/>
</dbReference>
<dbReference type="GO" id="GO:0003677">
    <property type="term" value="F:DNA binding"/>
    <property type="evidence" value="ECO:0007669"/>
    <property type="project" value="UniProtKB-KW"/>
</dbReference>